<protein>
    <submittedName>
        <fullName evidence="1">Uncharacterized protein</fullName>
    </submittedName>
</protein>
<evidence type="ECO:0000313" key="2">
    <source>
        <dbReference type="Proteomes" id="UP001490816"/>
    </source>
</evidence>
<dbReference type="EMBL" id="JBBMEZ010000005">
    <property type="protein sequence ID" value="MEQ2469241.1"/>
    <property type="molecule type" value="Genomic_DNA"/>
</dbReference>
<organism evidence="1 2">
    <name type="scientific">Ruminococcoides intestinale</name>
    <dbReference type="NCBI Taxonomy" id="3133162"/>
    <lineage>
        <taxon>Bacteria</taxon>
        <taxon>Bacillati</taxon>
        <taxon>Bacillota</taxon>
        <taxon>Clostridia</taxon>
        <taxon>Eubacteriales</taxon>
        <taxon>Oscillospiraceae</taxon>
        <taxon>Ruminococcoides</taxon>
    </lineage>
</organism>
<reference evidence="1 2" key="1">
    <citation type="submission" date="2024-03" db="EMBL/GenBank/DDBJ databases">
        <title>Human intestinal bacterial collection.</title>
        <authorList>
            <person name="Pauvert C."/>
            <person name="Hitch T.C.A."/>
            <person name="Clavel T."/>
        </authorList>
    </citation>
    <scope>NUCLEOTIDE SEQUENCE [LARGE SCALE GENOMIC DNA]</scope>
    <source>
        <strain evidence="1 2">CLA-JM-H38</strain>
    </source>
</reference>
<comment type="caution">
    <text evidence="1">The sequence shown here is derived from an EMBL/GenBank/DDBJ whole genome shotgun (WGS) entry which is preliminary data.</text>
</comment>
<dbReference type="Proteomes" id="UP001490816">
    <property type="component" value="Unassembled WGS sequence"/>
</dbReference>
<name>A0ABV1F7C8_9FIRM</name>
<keyword evidence="2" id="KW-1185">Reference proteome</keyword>
<proteinExistence type="predicted"/>
<sequence length="68" mass="8226">MVNYFEWSMEYKNTADSIQDVIDRLKAEKRGKSEINKKELDLKIAKYKIYYNECIHISNHLMDRYYGA</sequence>
<accession>A0ABV1F7C8</accession>
<gene>
    <name evidence="1" type="ORF">WMO39_02675</name>
</gene>
<evidence type="ECO:0000313" key="1">
    <source>
        <dbReference type="EMBL" id="MEQ2469241.1"/>
    </source>
</evidence>
<dbReference type="RefSeq" id="WP_015523639.1">
    <property type="nucleotide sequence ID" value="NZ_JBBMEZ010000005.1"/>
</dbReference>